<dbReference type="Gene3D" id="2.60.120.1160">
    <property type="match status" value="1"/>
</dbReference>
<dbReference type="AlphaFoldDB" id="A0AAU9KUK6"/>
<reference evidence="2" key="1">
    <citation type="submission" date="2021-11" db="EMBL/GenBank/DDBJ databases">
        <authorList>
            <person name="Islam A."/>
            <person name="Islam S."/>
            <person name="Flora M.S."/>
            <person name="Rahman M."/>
            <person name="Ziaur R.M."/>
            <person name="Epstein J.H."/>
            <person name="Hassan M."/>
            <person name="Klassen M."/>
            <person name="Woodard K."/>
            <person name="Webb A."/>
            <person name="Webby R.J."/>
            <person name="El Zowalaty M.E."/>
        </authorList>
    </citation>
    <scope>NUCLEOTIDE SEQUENCE</scope>
    <source>
        <strain evidence="2">Pbs3</strain>
    </source>
</reference>
<feature type="domain" description="Glycoside hydrolase 131 catalytic N-terminal" evidence="1">
    <location>
        <begin position="21"/>
        <end position="251"/>
    </location>
</feature>
<accession>A0AAU9KUK6</accession>
<protein>
    <recommendedName>
        <fullName evidence="1">Glycoside hydrolase 131 catalytic N-terminal domain-containing protein</fullName>
    </recommendedName>
</protein>
<gene>
    <name evidence="2" type="ORF">PBS003_LOCUS4232</name>
</gene>
<sequence length="325" mass="35995">MLALTSAYLAAPAAGENGKELPWDGRGHGLTVKTITDKYLTHILTMRNGGNSGNVSDYVSIDQKGRIPGYNKDTGVINIAVDAKAIFKEQYNFRRSELVQIIVGNTKGTTFFRASVQKVEAFYNKFTWQMFFDEAAMFNVRIDASTSPAKINYVNGGTWDSKWSTNFITGTWYNFGIAVSASETGKGSRLDFYASTGNDDLVLKTTHHVLTTLPSLYELHIGLLTLTDDGSQPIMNPNRDILMFNGVSADKRVVLTANAKEDAAVGSLEKLTCARDRSNSHWRCPCSLPPSFSIQQDLVNICQGSLRHYQNLVTHRGEKDIDRNC</sequence>
<dbReference type="InterPro" id="IPR041524">
    <property type="entry name" value="GH131_N"/>
</dbReference>
<dbReference type="Pfam" id="PF18271">
    <property type="entry name" value="GH131_N"/>
    <property type="match status" value="1"/>
</dbReference>
<evidence type="ECO:0000313" key="2">
    <source>
        <dbReference type="EMBL" id="CAH0477484.1"/>
    </source>
</evidence>
<comment type="caution">
    <text evidence="2">The sequence shown here is derived from an EMBL/GenBank/DDBJ whole genome shotgun (WGS) entry which is preliminary data.</text>
</comment>
<dbReference type="EMBL" id="CAKKTJ010000169">
    <property type="protein sequence ID" value="CAH0477484.1"/>
    <property type="molecule type" value="Genomic_DNA"/>
</dbReference>
<proteinExistence type="predicted"/>
<dbReference type="Proteomes" id="UP001160483">
    <property type="component" value="Unassembled WGS sequence"/>
</dbReference>
<evidence type="ECO:0000259" key="1">
    <source>
        <dbReference type="Pfam" id="PF18271"/>
    </source>
</evidence>
<dbReference type="PANTHER" id="PTHR34612:SF6">
    <property type="entry name" value="GLYCOSIDE HYDROLASE 131 CATALYTIC N-TERMINAL DOMAIN-CONTAINING PROTEIN"/>
    <property type="match status" value="1"/>
</dbReference>
<dbReference type="PANTHER" id="PTHR34612">
    <property type="entry name" value="GH131_N DOMAIN-CONTAINING PROTEIN"/>
    <property type="match status" value="1"/>
</dbReference>
<evidence type="ECO:0000313" key="3">
    <source>
        <dbReference type="Proteomes" id="UP001160483"/>
    </source>
</evidence>
<name>A0AAU9KUK6_9STRA</name>
<organism evidence="2 3">
    <name type="scientific">Peronospora belbahrii</name>
    <dbReference type="NCBI Taxonomy" id="622444"/>
    <lineage>
        <taxon>Eukaryota</taxon>
        <taxon>Sar</taxon>
        <taxon>Stramenopiles</taxon>
        <taxon>Oomycota</taxon>
        <taxon>Peronosporomycetes</taxon>
        <taxon>Peronosporales</taxon>
        <taxon>Peronosporaceae</taxon>
        <taxon>Peronospora</taxon>
    </lineage>
</organism>